<dbReference type="OrthoDB" id="9811177at2"/>
<name>A0A6N8FB05_9GAMM</name>
<evidence type="ECO:0000259" key="1">
    <source>
        <dbReference type="Pfam" id="PF01863"/>
    </source>
</evidence>
<keyword evidence="3" id="KW-1185">Reference proteome</keyword>
<dbReference type="PANTHER" id="PTHR30399:SF1">
    <property type="entry name" value="UTP PYROPHOSPHATASE"/>
    <property type="match status" value="1"/>
</dbReference>
<gene>
    <name evidence="2" type="ORF">GNP35_13780</name>
</gene>
<dbReference type="PANTHER" id="PTHR30399">
    <property type="entry name" value="UNCHARACTERIZED PROTEIN YGJP"/>
    <property type="match status" value="1"/>
</dbReference>
<evidence type="ECO:0000313" key="3">
    <source>
        <dbReference type="Proteomes" id="UP000439994"/>
    </source>
</evidence>
<evidence type="ECO:0000313" key="2">
    <source>
        <dbReference type="EMBL" id="MUH73458.1"/>
    </source>
</evidence>
<dbReference type="InterPro" id="IPR002725">
    <property type="entry name" value="YgjP-like_metallopeptidase"/>
</dbReference>
<organism evidence="2 3">
    <name type="scientific">Psychrosphaera haliotis</name>
    <dbReference type="NCBI Taxonomy" id="555083"/>
    <lineage>
        <taxon>Bacteria</taxon>
        <taxon>Pseudomonadati</taxon>
        <taxon>Pseudomonadota</taxon>
        <taxon>Gammaproteobacteria</taxon>
        <taxon>Alteromonadales</taxon>
        <taxon>Pseudoalteromonadaceae</taxon>
        <taxon>Psychrosphaera</taxon>
    </lineage>
</organism>
<proteinExistence type="predicted"/>
<protein>
    <submittedName>
        <fullName evidence="2">DUF45 domain-containing protein</fullName>
    </submittedName>
</protein>
<feature type="domain" description="YgjP-like metallopeptidase" evidence="1">
    <location>
        <begin position="43"/>
        <end position="251"/>
    </location>
</feature>
<comment type="caution">
    <text evidence="2">The sequence shown here is derived from an EMBL/GenBank/DDBJ whole genome shotgun (WGS) entry which is preliminary data.</text>
</comment>
<dbReference type="Pfam" id="PF01863">
    <property type="entry name" value="YgjP-like"/>
    <property type="match status" value="1"/>
</dbReference>
<dbReference type="EMBL" id="WOCD01000005">
    <property type="protein sequence ID" value="MUH73458.1"/>
    <property type="molecule type" value="Genomic_DNA"/>
</dbReference>
<dbReference type="InterPro" id="IPR053136">
    <property type="entry name" value="UTP_pyrophosphatase-like"/>
</dbReference>
<dbReference type="RefSeq" id="WP_155696746.1">
    <property type="nucleotide sequence ID" value="NZ_WOCD01000005.1"/>
</dbReference>
<dbReference type="Proteomes" id="UP000439994">
    <property type="component" value="Unassembled WGS sequence"/>
</dbReference>
<dbReference type="CDD" id="cd07344">
    <property type="entry name" value="M48_yhfN_like"/>
    <property type="match status" value="1"/>
</dbReference>
<dbReference type="Gene3D" id="3.30.2010.10">
    <property type="entry name" value="Metalloproteases ('zincins'), catalytic domain"/>
    <property type="match status" value="1"/>
</dbReference>
<sequence length="261" mass="30557">MISELLAPWRTAKHTVKPGAFFISLTSVEAPLPYTVKVHQRRKRLAIEIHQGEVVVKAPPLCTQELVETFLNQQQHWLKDRLTIAATKPSFIREYKNGEPIWFMGKPLELKVVKTHQTSWHYLPDQNTLMISLSGRVKNRDIQVRQQLHQFYLNKAKQYLPTLLKLCEEKTSLSSTALEFKFYQWRWGCCYNNGKIILNPLLMAAPESAIECVIIHELCHRKHMNHSKQFWQLNAEFCDECGQTKNWLKAHHDEVYLPTPK</sequence>
<dbReference type="AlphaFoldDB" id="A0A6N8FB05"/>
<reference evidence="2 3" key="1">
    <citation type="submission" date="2019-11" db="EMBL/GenBank/DDBJ databases">
        <title>P. haliotis isolates from Z. marina roots.</title>
        <authorList>
            <person name="Cohen M."/>
            <person name="Jospin G."/>
            <person name="Eisen J.A."/>
            <person name="Coil D.A."/>
        </authorList>
    </citation>
    <scope>NUCLEOTIDE SEQUENCE [LARGE SCALE GENOMIC DNA]</scope>
    <source>
        <strain evidence="2 3">UCD-MCMsp1aY</strain>
    </source>
</reference>
<accession>A0A6N8FB05</accession>